<dbReference type="Pfam" id="PF00176">
    <property type="entry name" value="SNF2-rel_dom"/>
    <property type="match status" value="1"/>
</dbReference>
<dbReference type="KEGG" id="bpb:bpr_I2044"/>
<evidence type="ECO:0000259" key="3">
    <source>
        <dbReference type="PROSITE" id="PS51194"/>
    </source>
</evidence>
<evidence type="ECO:0000259" key="2">
    <source>
        <dbReference type="PROSITE" id="PS51192"/>
    </source>
</evidence>
<accession>E0RYT3</accession>
<dbReference type="EMBL" id="CP001810">
    <property type="protein sequence ID" value="ADL34778.1"/>
    <property type="molecule type" value="Genomic_DNA"/>
</dbReference>
<dbReference type="GO" id="GO:0005524">
    <property type="term" value="F:ATP binding"/>
    <property type="evidence" value="ECO:0007669"/>
    <property type="project" value="InterPro"/>
</dbReference>
<dbReference type="PROSITE" id="PS51192">
    <property type="entry name" value="HELICASE_ATP_BIND_1"/>
    <property type="match status" value="1"/>
</dbReference>
<proteinExistence type="predicted"/>
<name>E0RYT3_BUTPB</name>
<dbReference type="Gene3D" id="3.40.50.300">
    <property type="entry name" value="P-loop containing nucleotide triphosphate hydrolases"/>
    <property type="match status" value="1"/>
</dbReference>
<feature type="domain" description="Helicase ATP-binding" evidence="2">
    <location>
        <begin position="579"/>
        <end position="747"/>
    </location>
</feature>
<dbReference type="GO" id="GO:0004386">
    <property type="term" value="F:helicase activity"/>
    <property type="evidence" value="ECO:0007669"/>
    <property type="project" value="UniProtKB-KW"/>
</dbReference>
<dbReference type="SMART" id="SM00490">
    <property type="entry name" value="HELICc"/>
    <property type="match status" value="1"/>
</dbReference>
<dbReference type="SUPFAM" id="SSF52540">
    <property type="entry name" value="P-loop containing nucleoside triphosphate hydrolases"/>
    <property type="match status" value="2"/>
</dbReference>
<dbReference type="InterPro" id="IPR049730">
    <property type="entry name" value="SNF2/RAD54-like_C"/>
</dbReference>
<evidence type="ECO:0000256" key="1">
    <source>
        <dbReference type="ARBA" id="ARBA00022801"/>
    </source>
</evidence>
<keyword evidence="1" id="KW-0378">Hydrolase</keyword>
<dbReference type="CDD" id="cd18012">
    <property type="entry name" value="DEXQc_arch_SWI2_SNF2"/>
    <property type="match status" value="1"/>
</dbReference>
<sequence length="1034" mass="118385">MANNSMDNSRKEFVTASGRRFISDVQKDFHYTSFETKKILKEYSPESSSPALYKKTSVVNLEPHVTLNHDKLSINFNIYSGTTGHSYVLKDVAALLSAIDEREIVSYGKHLEFTHDLSAFSEESQKIISFLKDFFRGKQLGDAFSAYSSSAYSYGKGHNKELELTGHEIDEFFSAVSSIYFINTDFRSRYTEERPVDIVYSFPPIDLHIEKTANGINFEASSFTMFEGYSNIYFERRRKIHVIPRKECEDIFPFLKFLSARRTENELFISNKDLPLFSSGLYPILEEYFNVSNDGFYPSKYSPDIPKFKIYIDMPDLVTITCDIQAIYHEGKPSETTVRLFENSDGSSGNNGQENESEVIIKRNYYQESSIIKLVSQHFDELDDKKGLLILSGSSDNEDKLFAFIADDIPKLARLCDVYLSDAIKSVNISSAPTVNMGISVVSDLLELSIVPQEITAAELNNILGRYRLKKKYYRLSSGDIIDLQTREMDLLYSLNEGLGLSPKDILAGHISIPKYRALFLNELTDDNAIISGTTIDKSKDFKDLVKSYATTGDKLFTVPKSLDKVMRDYQKDGFIWLRTLRHNGFGGILADDMGLGKTLQVLSLLLSIKEETDRNKKPNRCSLVVCPASLVYNWQHEIKRFTPHLKCELAVGIKADRVRVTSEIEEEKTDVIITSYDLLRRDIDLYKYLEFDCQIIDEAQFIKNPTTQVAKAVKSIHASFKVALTGTPIENRLSELWSIFDYCMPGYLFNYRHFKEAIESPAILDGDEEAMRRLKRMISPFILRRLKKDVLKDLPDKLEENIYAPMAKEQEELYKAHLQRIKLMVDSKNEEDFRRDRIMILSELTRLRQLCCDPGLIYDNYTGGSAKADLCLEMIRSAAESGHKVLLFSQFTSMLERLTAILKKEGIKHYLLTGSTQKEDRIRMVDAFQEDDTPVFCISLKAGGTGLNLTAADIVIHYDHWWNIAVENQATDRAHRIGQKNVVTVYRLIMQNTIEERIILLQNKKKELADQLLNTDSLRNPTLSKEELLELLR</sequence>
<dbReference type="InterPro" id="IPR000330">
    <property type="entry name" value="SNF2_N"/>
</dbReference>
<evidence type="ECO:0000313" key="4">
    <source>
        <dbReference type="EMBL" id="ADL34778.1"/>
    </source>
</evidence>
<dbReference type="AlphaFoldDB" id="E0RYT3"/>
<dbReference type="HOGENOM" id="CLU_000315_21_1_9"/>
<dbReference type="PANTHER" id="PTHR10799">
    <property type="entry name" value="SNF2/RAD54 HELICASE FAMILY"/>
    <property type="match status" value="1"/>
</dbReference>
<dbReference type="CDD" id="cd18793">
    <property type="entry name" value="SF2_C_SNF"/>
    <property type="match status" value="1"/>
</dbReference>
<protein>
    <submittedName>
        <fullName evidence="4">Helicase SNF2 family</fullName>
    </submittedName>
</protein>
<keyword evidence="4" id="KW-0547">Nucleotide-binding</keyword>
<dbReference type="Pfam" id="PF08455">
    <property type="entry name" value="SNF2_assoc"/>
    <property type="match status" value="1"/>
</dbReference>
<dbReference type="GO" id="GO:0016787">
    <property type="term" value="F:hydrolase activity"/>
    <property type="evidence" value="ECO:0007669"/>
    <property type="project" value="UniProtKB-KW"/>
</dbReference>
<gene>
    <name evidence="4" type="ordered locus">bpr_I2044</name>
</gene>
<dbReference type="Pfam" id="PF00271">
    <property type="entry name" value="Helicase_C"/>
    <property type="match status" value="1"/>
</dbReference>
<dbReference type="InterPro" id="IPR013663">
    <property type="entry name" value="Helicase_SWF/SNF/SWI_bac"/>
</dbReference>
<dbReference type="RefSeq" id="WP_013281432.1">
    <property type="nucleotide sequence ID" value="NC_014387.1"/>
</dbReference>
<dbReference type="Gene3D" id="3.40.50.10810">
    <property type="entry name" value="Tandem AAA-ATPase domain"/>
    <property type="match status" value="1"/>
</dbReference>
<dbReference type="eggNOG" id="COG0553">
    <property type="taxonomic scope" value="Bacteria"/>
</dbReference>
<dbReference type="SMART" id="SM00487">
    <property type="entry name" value="DEXDc"/>
    <property type="match status" value="1"/>
</dbReference>
<reference evidence="4 5" key="1">
    <citation type="journal article" date="2010" name="PLoS ONE">
        <title>The glycobiome of the rumen bacterium Butyrivibrio proteoclasticus B316(T) highlights adaptation to a polysaccharide-rich environment.</title>
        <authorList>
            <person name="Kelly W.J."/>
            <person name="Leahy S.C."/>
            <person name="Altermann E."/>
            <person name="Yeoman C.J."/>
            <person name="Dunne J.C."/>
            <person name="Kong Z."/>
            <person name="Pacheco D.M."/>
            <person name="Li D."/>
            <person name="Noel S.J."/>
            <person name="Moon C.D."/>
            <person name="Cookson A.L."/>
            <person name="Attwood G.T."/>
        </authorList>
    </citation>
    <scope>NUCLEOTIDE SEQUENCE [LARGE SCALE GENOMIC DNA]</scope>
    <source>
        <strain evidence="5">ATCC 51982 / DSM 14932 / B316</strain>
    </source>
</reference>
<keyword evidence="4" id="KW-0347">Helicase</keyword>
<evidence type="ECO:0000313" key="5">
    <source>
        <dbReference type="Proteomes" id="UP000001299"/>
    </source>
</evidence>
<keyword evidence="4" id="KW-0067">ATP-binding</keyword>
<keyword evidence="5" id="KW-1185">Reference proteome</keyword>
<dbReference type="InterPro" id="IPR027417">
    <property type="entry name" value="P-loop_NTPase"/>
</dbReference>
<dbReference type="PROSITE" id="PS51194">
    <property type="entry name" value="HELICASE_CTER"/>
    <property type="match status" value="1"/>
</dbReference>
<dbReference type="InterPro" id="IPR014001">
    <property type="entry name" value="Helicase_ATP-bd"/>
</dbReference>
<dbReference type="InterPro" id="IPR001650">
    <property type="entry name" value="Helicase_C-like"/>
</dbReference>
<feature type="domain" description="Helicase C-terminal" evidence="3">
    <location>
        <begin position="870"/>
        <end position="1030"/>
    </location>
</feature>
<dbReference type="STRING" id="515622.bpr_I2044"/>
<organism evidence="4 5">
    <name type="scientific">Butyrivibrio proteoclasticus (strain ATCC 51982 / DSM 14932 / B316)</name>
    <name type="common">Clostridium proteoclasticum</name>
    <dbReference type="NCBI Taxonomy" id="515622"/>
    <lineage>
        <taxon>Bacteria</taxon>
        <taxon>Bacillati</taxon>
        <taxon>Bacillota</taxon>
        <taxon>Clostridia</taxon>
        <taxon>Lachnospirales</taxon>
        <taxon>Lachnospiraceae</taxon>
        <taxon>Butyrivibrio</taxon>
    </lineage>
</organism>
<dbReference type="Proteomes" id="UP000001299">
    <property type="component" value="Chromosome 1"/>
</dbReference>
<dbReference type="InterPro" id="IPR038718">
    <property type="entry name" value="SNF2-like_sf"/>
</dbReference>